<dbReference type="InterPro" id="IPR050266">
    <property type="entry name" value="AB_hydrolase_sf"/>
</dbReference>
<dbReference type="GO" id="GO:0016020">
    <property type="term" value="C:membrane"/>
    <property type="evidence" value="ECO:0007669"/>
    <property type="project" value="TreeGrafter"/>
</dbReference>
<dbReference type="AlphaFoldDB" id="A0A8J3HAM4"/>
<dbReference type="SUPFAM" id="SSF46894">
    <property type="entry name" value="C-terminal effector domain of the bipartite response regulators"/>
    <property type="match status" value="1"/>
</dbReference>
<gene>
    <name evidence="2" type="ORF">GCM10010961_29960</name>
</gene>
<name>A0A8J3HAM4_9RHOB</name>
<dbReference type="Proteomes" id="UP000611500">
    <property type="component" value="Unassembled WGS sequence"/>
</dbReference>
<dbReference type="CDD" id="cd06170">
    <property type="entry name" value="LuxR_C_like"/>
    <property type="match status" value="1"/>
</dbReference>
<dbReference type="Gene3D" id="1.10.10.10">
    <property type="entry name" value="Winged helix-like DNA-binding domain superfamily/Winged helix DNA-binding domain"/>
    <property type="match status" value="1"/>
</dbReference>
<dbReference type="EMBL" id="BNAP01000015">
    <property type="protein sequence ID" value="GHG95864.1"/>
    <property type="molecule type" value="Genomic_DNA"/>
</dbReference>
<dbReference type="InterPro" id="IPR029058">
    <property type="entry name" value="AB_hydrolase_fold"/>
</dbReference>
<dbReference type="GO" id="GO:0006355">
    <property type="term" value="P:regulation of DNA-templated transcription"/>
    <property type="evidence" value="ECO:0007669"/>
    <property type="project" value="InterPro"/>
</dbReference>
<reference evidence="2" key="2">
    <citation type="submission" date="2020-09" db="EMBL/GenBank/DDBJ databases">
        <authorList>
            <person name="Sun Q."/>
            <person name="Zhou Y."/>
        </authorList>
    </citation>
    <scope>NUCLEOTIDE SEQUENCE</scope>
    <source>
        <strain evidence="2">CGMCC 1.7081</strain>
    </source>
</reference>
<reference evidence="2" key="1">
    <citation type="journal article" date="2014" name="Int. J. Syst. Evol. Microbiol.">
        <title>Complete genome sequence of Corynebacterium casei LMG S-19264T (=DSM 44701T), isolated from a smear-ripened cheese.</title>
        <authorList>
            <consortium name="US DOE Joint Genome Institute (JGI-PGF)"/>
            <person name="Walter F."/>
            <person name="Albersmeier A."/>
            <person name="Kalinowski J."/>
            <person name="Ruckert C."/>
        </authorList>
    </citation>
    <scope>NUCLEOTIDE SEQUENCE</scope>
    <source>
        <strain evidence="2">CGMCC 1.7081</strain>
    </source>
</reference>
<dbReference type="SMART" id="SM00421">
    <property type="entry name" value="HTH_LUXR"/>
    <property type="match status" value="1"/>
</dbReference>
<dbReference type="SUPFAM" id="SSF53474">
    <property type="entry name" value="alpha/beta-Hydrolases"/>
    <property type="match status" value="1"/>
</dbReference>
<protein>
    <submittedName>
        <fullName evidence="2">Helix-turn-helix transcriptional regulator</fullName>
    </submittedName>
</protein>
<evidence type="ECO:0000259" key="1">
    <source>
        <dbReference type="SMART" id="SM00421"/>
    </source>
</evidence>
<dbReference type="Pfam" id="PF00196">
    <property type="entry name" value="GerE"/>
    <property type="match status" value="1"/>
</dbReference>
<dbReference type="PRINTS" id="PR00412">
    <property type="entry name" value="EPOXHYDRLASE"/>
</dbReference>
<proteinExistence type="predicted"/>
<feature type="domain" description="HTH luxR-type" evidence="1">
    <location>
        <begin position="183"/>
        <end position="240"/>
    </location>
</feature>
<dbReference type="InterPro" id="IPR000792">
    <property type="entry name" value="Tscrpt_reg_LuxR_C"/>
</dbReference>
<organism evidence="2 3">
    <name type="scientific">Pseudodonghicola xiamenensis</name>
    <dbReference type="NCBI Taxonomy" id="337702"/>
    <lineage>
        <taxon>Bacteria</taxon>
        <taxon>Pseudomonadati</taxon>
        <taxon>Pseudomonadota</taxon>
        <taxon>Alphaproteobacteria</taxon>
        <taxon>Rhodobacterales</taxon>
        <taxon>Paracoccaceae</taxon>
        <taxon>Pseudodonghicola</taxon>
    </lineage>
</organism>
<dbReference type="Gene3D" id="3.40.50.1820">
    <property type="entry name" value="alpha/beta hydrolase"/>
    <property type="match status" value="1"/>
</dbReference>
<accession>A0A8J3HAM4</accession>
<dbReference type="PANTHER" id="PTHR43798:SF33">
    <property type="entry name" value="HYDROLASE, PUTATIVE (AFU_ORTHOLOGUE AFUA_2G14860)-RELATED"/>
    <property type="match status" value="1"/>
</dbReference>
<evidence type="ECO:0000313" key="3">
    <source>
        <dbReference type="Proteomes" id="UP000611500"/>
    </source>
</evidence>
<dbReference type="GO" id="GO:0003824">
    <property type="term" value="F:catalytic activity"/>
    <property type="evidence" value="ECO:0007669"/>
    <property type="project" value="InterPro"/>
</dbReference>
<dbReference type="InterPro" id="IPR016032">
    <property type="entry name" value="Sig_transdc_resp-reg_C-effctor"/>
</dbReference>
<dbReference type="InterPro" id="IPR000639">
    <property type="entry name" value="Epox_hydrolase-like"/>
</dbReference>
<dbReference type="InterPro" id="IPR036388">
    <property type="entry name" value="WH-like_DNA-bd_sf"/>
</dbReference>
<dbReference type="Pfam" id="PF00561">
    <property type="entry name" value="Abhydrolase_1"/>
    <property type="match status" value="1"/>
</dbReference>
<dbReference type="PANTHER" id="PTHR43798">
    <property type="entry name" value="MONOACYLGLYCEROL LIPASE"/>
    <property type="match status" value="1"/>
</dbReference>
<sequence>MLRPELYGDFLDVWSEYVLRELGGPEAADRISPAEDGHDAVMCGAELEEHFRRAFDIFERIGRDRKAPGIRRFVEEHPGYALLLRCDGSFIARSRDADQTGDLAALEAHLAAGSAQHLHELLASCTDGDKRADAVVLSTDMPARYLIARLQPGAEAEGSERLVVIEPLEVIWSDRVKVLLERSFGLSPAELDLVRHLMAGRSLKQIAEQTSRSEHTVRNQSKSVLSKVGAPSQADLIRLVAVLCRPAGAGGGGRGWTGGRRHRLTDAAGRGFDVYEFGVSAGRPVLFLHGMLEALASFRLLAPELARRGLRVLAPVRAGYGESEPLRRPEQAIETALAQAETVFRQFAPSEAVVVVGHMAGAPHGFALAARHPDRVAAVLSVSGSLPFRSLAQFRSMAPRQRIVSYTARLAPMLLPAILRGAVAQIDGGLVSDFARALYIDGSPDDIVARRPEVFEALCDAYRFSVAQGHHGFLGDAYFAVRDWSAHVAATRCPVHFIHGAEDPAVAPPDVRRLCDEIPGAELTVLRDCGQLVLYQHPEVVLDRIAALRGATSPA</sequence>
<dbReference type="GO" id="GO:0003677">
    <property type="term" value="F:DNA binding"/>
    <property type="evidence" value="ECO:0007669"/>
    <property type="project" value="InterPro"/>
</dbReference>
<evidence type="ECO:0000313" key="2">
    <source>
        <dbReference type="EMBL" id="GHG95864.1"/>
    </source>
</evidence>
<keyword evidence="3" id="KW-1185">Reference proteome</keyword>
<dbReference type="InterPro" id="IPR000073">
    <property type="entry name" value="AB_hydrolase_1"/>
</dbReference>
<comment type="caution">
    <text evidence="2">The sequence shown here is derived from an EMBL/GenBank/DDBJ whole genome shotgun (WGS) entry which is preliminary data.</text>
</comment>